<gene>
    <name evidence="24" type="ORF">NEMVEDRAFT_v1g98616</name>
</gene>
<evidence type="ECO:0000256" key="2">
    <source>
        <dbReference type="ARBA" id="ARBA00011902"/>
    </source>
</evidence>
<dbReference type="SUPFAM" id="SSF56112">
    <property type="entry name" value="Protein kinase-like (PK-like)"/>
    <property type="match status" value="1"/>
</dbReference>
<keyword evidence="9" id="KW-0418">Kinase</keyword>
<dbReference type="GO" id="GO:0005524">
    <property type="term" value="F:ATP binding"/>
    <property type="evidence" value="ECO:0007669"/>
    <property type="project" value="UniProtKB-UniRule"/>
</dbReference>
<dbReference type="HOGENOM" id="CLU_000288_7_40_1"/>
<keyword evidence="7" id="KW-0677">Repeat</keyword>
<evidence type="ECO:0000256" key="20">
    <source>
        <dbReference type="PIRSR" id="PIRSR000615-2"/>
    </source>
</evidence>
<dbReference type="InterPro" id="IPR011009">
    <property type="entry name" value="Kinase-like_dom_sf"/>
</dbReference>
<evidence type="ECO:0000256" key="8">
    <source>
        <dbReference type="ARBA" id="ARBA00022741"/>
    </source>
</evidence>
<comment type="subcellular location">
    <subcellularLocation>
        <location evidence="1">Membrane</location>
        <topology evidence="1">Single-pass membrane protein</topology>
    </subcellularLocation>
</comment>
<dbReference type="PhylomeDB" id="A7RZ69"/>
<accession>A7RZ69</accession>
<evidence type="ECO:0000256" key="14">
    <source>
        <dbReference type="ARBA" id="ARBA00023157"/>
    </source>
</evidence>
<dbReference type="InterPro" id="IPR000719">
    <property type="entry name" value="Prot_kinase_dom"/>
</dbReference>
<keyword evidence="15" id="KW-0675">Receptor</keyword>
<evidence type="ECO:0000313" key="25">
    <source>
        <dbReference type="Proteomes" id="UP000001593"/>
    </source>
</evidence>
<dbReference type="GO" id="GO:0005886">
    <property type="term" value="C:plasma membrane"/>
    <property type="evidence" value="ECO:0000318"/>
    <property type="project" value="GO_Central"/>
</dbReference>
<dbReference type="GO" id="GO:0046872">
    <property type="term" value="F:metal ion binding"/>
    <property type="evidence" value="ECO:0007669"/>
    <property type="project" value="UniProtKB-KW"/>
</dbReference>
<feature type="domain" description="Protein kinase" evidence="23">
    <location>
        <begin position="16"/>
        <end position="296"/>
    </location>
</feature>
<feature type="active site" description="Proton acceptor" evidence="19">
    <location>
        <position position="161"/>
    </location>
</feature>
<keyword evidence="21" id="KW-0460">Magnesium</keyword>
<evidence type="ECO:0000256" key="19">
    <source>
        <dbReference type="PIRSR" id="PIRSR000615-1"/>
    </source>
</evidence>
<feature type="binding site" evidence="20">
    <location>
        <position position="165"/>
    </location>
    <ligand>
        <name>ATP</name>
        <dbReference type="ChEBI" id="CHEBI:30616"/>
    </ligand>
</feature>
<evidence type="ECO:0000256" key="6">
    <source>
        <dbReference type="ARBA" id="ARBA00022729"/>
    </source>
</evidence>
<dbReference type="Gene3D" id="3.30.200.20">
    <property type="entry name" value="Phosphorylase Kinase, domain 1"/>
    <property type="match status" value="1"/>
</dbReference>
<dbReference type="PROSITE" id="PS00109">
    <property type="entry name" value="PROTEIN_KINASE_TYR"/>
    <property type="match status" value="1"/>
</dbReference>
<evidence type="ECO:0000256" key="18">
    <source>
        <dbReference type="ARBA" id="ARBA00051243"/>
    </source>
</evidence>
<keyword evidence="6" id="KW-0732">Signal</keyword>
<dbReference type="Gene3D" id="1.10.510.10">
    <property type="entry name" value="Transferase(Phosphotransferase) domain 1"/>
    <property type="match status" value="1"/>
</dbReference>
<dbReference type="GO" id="GO:0043410">
    <property type="term" value="P:positive regulation of MAPK cascade"/>
    <property type="evidence" value="ECO:0000318"/>
    <property type="project" value="GO_Central"/>
</dbReference>
<keyword evidence="13" id="KW-0829">Tyrosine-protein kinase</keyword>
<dbReference type="InterPro" id="IPR001245">
    <property type="entry name" value="Ser-Thr/Tyr_kinase_cat_dom"/>
</dbReference>
<dbReference type="STRING" id="45351.A7RZ69"/>
<dbReference type="InterPro" id="IPR017441">
    <property type="entry name" value="Protein_kinase_ATP_BS"/>
</dbReference>
<keyword evidence="17" id="KW-0393">Immunoglobulin domain</keyword>
<proteinExistence type="predicted"/>
<evidence type="ECO:0000256" key="7">
    <source>
        <dbReference type="ARBA" id="ARBA00022737"/>
    </source>
</evidence>
<dbReference type="InterPro" id="IPR020635">
    <property type="entry name" value="Tyr_kinase_cat_dom"/>
</dbReference>
<dbReference type="PROSITE" id="PS00107">
    <property type="entry name" value="PROTEIN_KINASE_ATP"/>
    <property type="match status" value="1"/>
</dbReference>
<dbReference type="KEGG" id="nve:5515100"/>
<keyword evidence="11" id="KW-1133">Transmembrane helix</keyword>
<dbReference type="GO" id="GO:0043235">
    <property type="term" value="C:receptor complex"/>
    <property type="evidence" value="ECO:0000318"/>
    <property type="project" value="GO_Central"/>
</dbReference>
<evidence type="ECO:0000256" key="9">
    <source>
        <dbReference type="ARBA" id="ARBA00022777"/>
    </source>
</evidence>
<dbReference type="InterPro" id="IPR050122">
    <property type="entry name" value="RTK"/>
</dbReference>
<feature type="binding site" evidence="21">
    <location>
        <position position="179"/>
    </location>
    <ligand>
        <name>Mg(2+)</name>
        <dbReference type="ChEBI" id="CHEBI:18420"/>
    </ligand>
</feature>
<evidence type="ECO:0000256" key="22">
    <source>
        <dbReference type="PROSITE-ProRule" id="PRU10141"/>
    </source>
</evidence>
<evidence type="ECO:0000256" key="10">
    <source>
        <dbReference type="ARBA" id="ARBA00022840"/>
    </source>
</evidence>
<feature type="binding site" evidence="20 22">
    <location>
        <position position="50"/>
    </location>
    <ligand>
        <name>ATP</name>
        <dbReference type="ChEBI" id="CHEBI:30616"/>
    </ligand>
</feature>
<evidence type="ECO:0000256" key="21">
    <source>
        <dbReference type="PIRSR" id="PIRSR000615-3"/>
    </source>
</evidence>
<evidence type="ECO:0000256" key="11">
    <source>
        <dbReference type="ARBA" id="ARBA00022989"/>
    </source>
</evidence>
<dbReference type="OMA" id="RKTTHGR"/>
<protein>
    <recommendedName>
        <fullName evidence="2">receptor protein-tyrosine kinase</fullName>
        <ecNumber evidence="2">2.7.10.1</ecNumber>
    </recommendedName>
</protein>
<evidence type="ECO:0000256" key="13">
    <source>
        <dbReference type="ARBA" id="ARBA00023137"/>
    </source>
</evidence>
<feature type="non-terminal residue" evidence="24">
    <location>
        <position position="301"/>
    </location>
</feature>
<name>A7RZ69_NEMVE</name>
<keyword evidence="10 20" id="KW-0067">ATP-binding</keyword>
<keyword evidence="8 20" id="KW-0547">Nucleotide-binding</keyword>
<dbReference type="PANTHER" id="PTHR24416:SF550">
    <property type="entry name" value="FIBROBLAST GROWTH FACTOR RECEPTOR HOMOLOG 1-RELATED"/>
    <property type="match status" value="1"/>
</dbReference>
<keyword evidence="21" id="KW-0479">Metal-binding</keyword>
<dbReference type="Proteomes" id="UP000001593">
    <property type="component" value="Unassembled WGS sequence"/>
</dbReference>
<evidence type="ECO:0000256" key="12">
    <source>
        <dbReference type="ARBA" id="ARBA00023136"/>
    </source>
</evidence>
<evidence type="ECO:0000256" key="3">
    <source>
        <dbReference type="ARBA" id="ARBA00022553"/>
    </source>
</evidence>
<keyword evidence="3" id="KW-0597">Phosphoprotein</keyword>
<evidence type="ECO:0000256" key="16">
    <source>
        <dbReference type="ARBA" id="ARBA00023180"/>
    </source>
</evidence>
<dbReference type="InterPro" id="IPR008266">
    <property type="entry name" value="Tyr_kinase_AS"/>
</dbReference>
<keyword evidence="16" id="KW-0325">Glycoprotein</keyword>
<keyword evidence="4" id="KW-0808">Transferase</keyword>
<dbReference type="PANTHER" id="PTHR24416">
    <property type="entry name" value="TYROSINE-PROTEIN KINASE RECEPTOR"/>
    <property type="match status" value="1"/>
</dbReference>
<feature type="non-terminal residue" evidence="24">
    <location>
        <position position="1"/>
    </location>
</feature>
<evidence type="ECO:0000313" key="24">
    <source>
        <dbReference type="EMBL" id="EDO43234.1"/>
    </source>
</evidence>
<dbReference type="Pfam" id="PF07714">
    <property type="entry name" value="PK_Tyr_Ser-Thr"/>
    <property type="match status" value="1"/>
</dbReference>
<dbReference type="GO" id="GO:0008543">
    <property type="term" value="P:fibroblast growth factor receptor signaling pathway"/>
    <property type="evidence" value="ECO:0000318"/>
    <property type="project" value="GO_Central"/>
</dbReference>
<evidence type="ECO:0000256" key="4">
    <source>
        <dbReference type="ARBA" id="ARBA00022679"/>
    </source>
</evidence>
<comment type="catalytic activity">
    <reaction evidence="18">
        <text>L-tyrosyl-[protein] + ATP = O-phospho-L-tyrosyl-[protein] + ADP + H(+)</text>
        <dbReference type="Rhea" id="RHEA:10596"/>
        <dbReference type="Rhea" id="RHEA-COMP:10136"/>
        <dbReference type="Rhea" id="RHEA-COMP:20101"/>
        <dbReference type="ChEBI" id="CHEBI:15378"/>
        <dbReference type="ChEBI" id="CHEBI:30616"/>
        <dbReference type="ChEBI" id="CHEBI:46858"/>
        <dbReference type="ChEBI" id="CHEBI:61978"/>
        <dbReference type="ChEBI" id="CHEBI:456216"/>
        <dbReference type="EC" id="2.7.10.1"/>
    </reaction>
</comment>
<evidence type="ECO:0000256" key="1">
    <source>
        <dbReference type="ARBA" id="ARBA00004167"/>
    </source>
</evidence>
<dbReference type="PROSITE" id="PS50011">
    <property type="entry name" value="PROTEIN_KINASE_DOM"/>
    <property type="match status" value="1"/>
</dbReference>
<feature type="binding site" evidence="20">
    <location>
        <begin position="23"/>
        <end position="30"/>
    </location>
    <ligand>
        <name>ATP</name>
        <dbReference type="ChEBI" id="CHEBI:30616"/>
    </ligand>
</feature>
<keyword evidence="12" id="KW-0472">Membrane</keyword>
<dbReference type="InParanoid" id="A7RZ69"/>
<keyword evidence="14" id="KW-1015">Disulfide bond</keyword>
<reference evidence="24 25" key="1">
    <citation type="journal article" date="2007" name="Science">
        <title>Sea anemone genome reveals ancestral eumetazoan gene repertoire and genomic organization.</title>
        <authorList>
            <person name="Putnam N.H."/>
            <person name="Srivastava M."/>
            <person name="Hellsten U."/>
            <person name="Dirks B."/>
            <person name="Chapman J."/>
            <person name="Salamov A."/>
            <person name="Terry A."/>
            <person name="Shapiro H."/>
            <person name="Lindquist E."/>
            <person name="Kapitonov V.V."/>
            <person name="Jurka J."/>
            <person name="Genikhovich G."/>
            <person name="Grigoriev I.V."/>
            <person name="Lucas S.M."/>
            <person name="Steele R.E."/>
            <person name="Finnerty J.R."/>
            <person name="Technau U."/>
            <person name="Martindale M.Q."/>
            <person name="Rokhsar D.S."/>
        </authorList>
    </citation>
    <scope>NUCLEOTIDE SEQUENCE [LARGE SCALE GENOMIC DNA]</scope>
    <source>
        <strain evidence="25">CH2 X CH6</strain>
    </source>
</reference>
<dbReference type="OrthoDB" id="5966694at2759"/>
<dbReference type="GO" id="GO:0008284">
    <property type="term" value="P:positive regulation of cell population proliferation"/>
    <property type="evidence" value="ECO:0000318"/>
    <property type="project" value="GO_Central"/>
</dbReference>
<dbReference type="PRINTS" id="PR00109">
    <property type="entry name" value="TYRKINASE"/>
</dbReference>
<evidence type="ECO:0000256" key="17">
    <source>
        <dbReference type="ARBA" id="ARBA00023319"/>
    </source>
</evidence>
<keyword evidence="25" id="KW-1185">Reference proteome</keyword>
<evidence type="ECO:0000256" key="15">
    <source>
        <dbReference type="ARBA" id="ARBA00023170"/>
    </source>
</evidence>
<keyword evidence="5" id="KW-0812">Transmembrane</keyword>
<organism evidence="24 25">
    <name type="scientific">Nematostella vectensis</name>
    <name type="common">Starlet sea anemone</name>
    <dbReference type="NCBI Taxonomy" id="45351"/>
    <lineage>
        <taxon>Eukaryota</taxon>
        <taxon>Metazoa</taxon>
        <taxon>Cnidaria</taxon>
        <taxon>Anthozoa</taxon>
        <taxon>Hexacorallia</taxon>
        <taxon>Actiniaria</taxon>
        <taxon>Edwardsiidae</taxon>
        <taxon>Nematostella</taxon>
    </lineage>
</organism>
<dbReference type="AlphaFoldDB" id="A7RZ69"/>
<dbReference type="GO" id="GO:0004714">
    <property type="term" value="F:transmembrane receptor protein tyrosine kinase activity"/>
    <property type="evidence" value="ECO:0000318"/>
    <property type="project" value="GO_Central"/>
</dbReference>
<sequence>FEPPFDEEWEIARENIVLREKIGEGAFGLVVKGIVYGLPDKPSSCTVAVKTIKEDASIEEFNDFVSEIETMKSIGNHTNIINMVGVCSVDGPLLLIVEHAMHGNLRDFLRKHRGTHKDASQNNNLYMTPGNSLIIKNLLPMAYQAAKGMQYLASKKCIHRDLAARNVLLADDYVLKIADFGLSRNLRETDYYRKTTHGRLPVMWLSIEALFDQKYTLMSDVWSFGVLLWEIYTLGCMPYPGIPVERLFELLKTGYRMSAPTECPPEIYTLMLQCWSENPADRPTMELVAKELDRMLATSSS</sequence>
<dbReference type="EMBL" id="DS469556">
    <property type="protein sequence ID" value="EDO43234.1"/>
    <property type="molecule type" value="Genomic_DNA"/>
</dbReference>
<dbReference type="EC" id="2.7.10.1" evidence="2"/>
<evidence type="ECO:0000256" key="5">
    <source>
        <dbReference type="ARBA" id="ARBA00022692"/>
    </source>
</evidence>
<dbReference type="SMART" id="SM00219">
    <property type="entry name" value="TyrKc"/>
    <property type="match status" value="1"/>
</dbReference>
<dbReference type="FunFam" id="1.10.510.10:FF:000007">
    <property type="entry name" value="Fibroblast growth factor receptor"/>
    <property type="match status" value="1"/>
</dbReference>
<evidence type="ECO:0000259" key="23">
    <source>
        <dbReference type="PROSITE" id="PS50011"/>
    </source>
</evidence>
<dbReference type="eggNOG" id="KOG0200">
    <property type="taxonomic scope" value="Eukaryota"/>
</dbReference>
<dbReference type="PIRSF" id="PIRSF000615">
    <property type="entry name" value="TyrPK_CSF1-R"/>
    <property type="match status" value="1"/>
</dbReference>
<feature type="binding site" evidence="21">
    <location>
        <position position="166"/>
    </location>
    <ligand>
        <name>Mg(2+)</name>
        <dbReference type="ChEBI" id="CHEBI:18420"/>
    </ligand>
</feature>